<feature type="transmembrane region" description="Helical" evidence="1">
    <location>
        <begin position="12"/>
        <end position="33"/>
    </location>
</feature>
<dbReference type="EMBL" id="QMIG01000003">
    <property type="protein sequence ID" value="RAW17412.1"/>
    <property type="molecule type" value="Genomic_DNA"/>
</dbReference>
<evidence type="ECO:0000256" key="1">
    <source>
        <dbReference type="SAM" id="Phobius"/>
    </source>
</evidence>
<keyword evidence="1" id="KW-0472">Membrane</keyword>
<dbReference type="AlphaFoldDB" id="A0A329R1Q0"/>
<feature type="transmembrane region" description="Helical" evidence="1">
    <location>
        <begin position="119"/>
        <end position="141"/>
    </location>
</feature>
<dbReference type="Proteomes" id="UP000250462">
    <property type="component" value="Unassembled WGS sequence"/>
</dbReference>
<accession>A0A329R1Q0</accession>
<keyword evidence="1" id="KW-0812">Transmembrane</keyword>
<name>A0A329R1Q0_9ACTN</name>
<keyword evidence="4" id="KW-1185">Reference proteome</keyword>
<feature type="domain" description="VanZ-like" evidence="2">
    <location>
        <begin position="56"/>
        <end position="164"/>
    </location>
</feature>
<evidence type="ECO:0000259" key="2">
    <source>
        <dbReference type="Pfam" id="PF04892"/>
    </source>
</evidence>
<reference evidence="3 4" key="1">
    <citation type="submission" date="2018-06" db="EMBL/GenBank/DDBJ databases">
        <title>Phytoactinopolyspora halophila sp. nov., a novel halophilic actinomycete isolated from a saline soil in China.</title>
        <authorList>
            <person name="Tang S.-K."/>
        </authorList>
    </citation>
    <scope>NUCLEOTIDE SEQUENCE [LARGE SCALE GENOMIC DNA]</scope>
    <source>
        <strain evidence="3 4">YIM 96934</strain>
    </source>
</reference>
<evidence type="ECO:0000313" key="4">
    <source>
        <dbReference type="Proteomes" id="UP000250462"/>
    </source>
</evidence>
<comment type="caution">
    <text evidence="3">The sequence shown here is derived from an EMBL/GenBank/DDBJ whole genome shotgun (WGS) entry which is preliminary data.</text>
</comment>
<feature type="transmembrane region" description="Helical" evidence="1">
    <location>
        <begin position="90"/>
        <end position="113"/>
    </location>
</feature>
<keyword evidence="1" id="KW-1133">Transmembrane helix</keyword>
<gene>
    <name evidence="3" type="ORF">DPM12_05160</name>
</gene>
<dbReference type="Pfam" id="PF04892">
    <property type="entry name" value="VanZ"/>
    <property type="match status" value="1"/>
</dbReference>
<evidence type="ECO:0000313" key="3">
    <source>
        <dbReference type="EMBL" id="RAW17412.1"/>
    </source>
</evidence>
<sequence length="203" mass="22305">MEQMTRAFSQSVPTITFLFVVVVVVALSLTYVSHRRQGGVSVPRVVSWAGVVMSAGMVLAVTLLPAYDDSRRHLELVPFRRVFDEFARDMALVQIMANTALFVPLGFFLALTLTGGLRIRTAVAITIVVPLSIELIQYVFVAGRVASAEDWLVCSVGGLGGLALGHAARRVVVNWHVRSRSGGVDRQRRLRHPDMQEYGQNGE</sequence>
<dbReference type="InterPro" id="IPR006976">
    <property type="entry name" value="VanZ-like"/>
</dbReference>
<feature type="transmembrane region" description="Helical" evidence="1">
    <location>
        <begin position="45"/>
        <end position="67"/>
    </location>
</feature>
<proteinExistence type="predicted"/>
<protein>
    <recommendedName>
        <fullName evidence="2">VanZ-like domain-containing protein</fullName>
    </recommendedName>
</protein>
<organism evidence="3 4">
    <name type="scientific">Phytoactinopolyspora halophila</name>
    <dbReference type="NCBI Taxonomy" id="1981511"/>
    <lineage>
        <taxon>Bacteria</taxon>
        <taxon>Bacillati</taxon>
        <taxon>Actinomycetota</taxon>
        <taxon>Actinomycetes</taxon>
        <taxon>Jiangellales</taxon>
        <taxon>Jiangellaceae</taxon>
        <taxon>Phytoactinopolyspora</taxon>
    </lineage>
</organism>